<evidence type="ECO:0000256" key="9">
    <source>
        <dbReference type="PROSITE-ProRule" id="PRU00196"/>
    </source>
</evidence>
<keyword evidence="4" id="KW-0677">Repeat</keyword>
<keyword evidence="5" id="KW-1133">Transmembrane helix</keyword>
<dbReference type="InterPro" id="IPR036772">
    <property type="entry name" value="SRCR-like_dom_sf"/>
</dbReference>
<comment type="subcellular location">
    <subcellularLocation>
        <location evidence="1">Membrane</location>
        <topology evidence="1">Single-pass membrane protein</topology>
    </subcellularLocation>
</comment>
<name>A0A7L0LVU6_9PSIT</name>
<feature type="disulfide bond" evidence="9">
    <location>
        <begin position="178"/>
        <end position="188"/>
    </location>
</feature>
<keyword evidence="12" id="KW-1185">Reference proteome</keyword>
<feature type="non-terminal residue" evidence="11">
    <location>
        <position position="529"/>
    </location>
</feature>
<dbReference type="PROSITE" id="PS50287">
    <property type="entry name" value="SRCR_2"/>
    <property type="match status" value="5"/>
</dbReference>
<dbReference type="SMART" id="SM00202">
    <property type="entry name" value="SR"/>
    <property type="match status" value="5"/>
</dbReference>
<dbReference type="Gene3D" id="3.10.250.10">
    <property type="entry name" value="SRCR-like domain"/>
    <property type="match status" value="5"/>
</dbReference>
<evidence type="ECO:0000256" key="4">
    <source>
        <dbReference type="ARBA" id="ARBA00022737"/>
    </source>
</evidence>
<dbReference type="SUPFAM" id="SSF56487">
    <property type="entry name" value="SRCR-like"/>
    <property type="match status" value="5"/>
</dbReference>
<evidence type="ECO:0000256" key="7">
    <source>
        <dbReference type="ARBA" id="ARBA00023157"/>
    </source>
</evidence>
<comment type="caution">
    <text evidence="11">The sequence shown here is derived from an EMBL/GenBank/DDBJ whole genome shotgun (WGS) entry which is preliminary data.</text>
</comment>
<evidence type="ECO:0000256" key="8">
    <source>
        <dbReference type="ARBA" id="ARBA00023180"/>
    </source>
</evidence>
<feature type="disulfide bond" evidence="9">
    <location>
        <begin position="41"/>
        <end position="102"/>
    </location>
</feature>
<evidence type="ECO:0000313" key="11">
    <source>
        <dbReference type="EMBL" id="NXK72784.1"/>
    </source>
</evidence>
<accession>A0A7L0LVU6</accession>
<feature type="non-terminal residue" evidence="11">
    <location>
        <position position="1"/>
    </location>
</feature>
<feature type="disulfide bond" evidence="9">
    <location>
        <begin position="237"/>
        <end position="301"/>
    </location>
</feature>
<dbReference type="FunFam" id="3.10.250.10:FF:000002">
    <property type="entry name" value="Scavenger receptor cysteine-rich type 1 protein M130"/>
    <property type="match status" value="1"/>
</dbReference>
<evidence type="ECO:0000256" key="6">
    <source>
        <dbReference type="ARBA" id="ARBA00023136"/>
    </source>
</evidence>
<dbReference type="FunFam" id="3.10.250.10:FF:000009">
    <property type="entry name" value="WC1"/>
    <property type="match status" value="2"/>
</dbReference>
<feature type="disulfide bond" evidence="9">
    <location>
        <begin position="281"/>
        <end position="291"/>
    </location>
</feature>
<dbReference type="FunFam" id="3.10.250.10:FF:000004">
    <property type="entry name" value="Scavenger receptor cysteine-rich type 1 protein M130"/>
    <property type="match status" value="1"/>
</dbReference>
<proteinExistence type="predicted"/>
<feature type="disulfide bond" evidence="9">
    <location>
        <begin position="519"/>
        <end position="529"/>
    </location>
</feature>
<dbReference type="EMBL" id="VXAR01001686">
    <property type="protein sequence ID" value="NXK72784.1"/>
    <property type="molecule type" value="Genomic_DNA"/>
</dbReference>
<evidence type="ECO:0000313" key="12">
    <source>
        <dbReference type="Proteomes" id="UP000531168"/>
    </source>
</evidence>
<reference evidence="11 12" key="1">
    <citation type="submission" date="2019-09" db="EMBL/GenBank/DDBJ databases">
        <title>Bird 10,000 Genomes (B10K) Project - Family phase.</title>
        <authorList>
            <person name="Zhang G."/>
        </authorList>
    </citation>
    <scope>NUCLEOTIDE SEQUENCE [LARGE SCALE GENOMIC DNA]</scope>
    <source>
        <strain evidence="11">B10K-DU-001-46</strain>
        <tissue evidence="11">Muscle</tissue>
    </source>
</reference>
<dbReference type="PRINTS" id="PR00258">
    <property type="entry name" value="SPERACTRCPTR"/>
</dbReference>
<dbReference type="Pfam" id="PF00530">
    <property type="entry name" value="SRCR"/>
    <property type="match status" value="5"/>
</dbReference>
<evidence type="ECO:0000256" key="3">
    <source>
        <dbReference type="ARBA" id="ARBA00022729"/>
    </source>
</evidence>
<dbReference type="GO" id="GO:0005737">
    <property type="term" value="C:cytoplasm"/>
    <property type="evidence" value="ECO:0007669"/>
    <property type="project" value="UniProtKB-ARBA"/>
</dbReference>
<dbReference type="FunFam" id="3.10.250.10:FF:000013">
    <property type="entry name" value="CD163 molecule like 1"/>
    <property type="match status" value="1"/>
</dbReference>
<dbReference type="PANTHER" id="PTHR19331:SF487">
    <property type="entry name" value="SOLUBLE SCAVENGER RECEPTOR CYSTEINE-RICH DOMAIN-CONTAINING PROTEIN SSC5D"/>
    <property type="match status" value="1"/>
</dbReference>
<sequence>LRLVGGGGRCAGRVEVKHEGEWGSVCSYDFDVEALWAPVVCRQLGCGTAAKSSPYAPFGQGTGRIWLHIFFCRGDEAMLQDCPHFGWGQHFCSHERDVGVTCTDSLELRLVNGSGPCAGKVEAKLRGRWGTVADDTWSIEDAEVVCQQLGCGSATRAYIESSHFGLDDSPVNLVLVNCRGHEKVLWDCEVRGWGPYNGIHDFDTAVVCQGFSRLVGGDGSCAGRLEVRQGQAWVGVCEDAVDMNAAQVVCRELGCGTVLAVPGTGLFGAGSVPQWEAGFECTGTELLLSACRRQPPRTLGCTGHASIICSSYSGFRLTNHSSLCAGRVEVMAEGTWGSVCASGWDLPDAHVLCHHLGCGPASAVLPGGSFGSGNGTLLVDAFGCSGSEQHPSECPVAVLGEPSCPPGHAAAVNCSGGEDSLARCNGSAAAVVPGGIPQALAVVCSGSRRLRLAGGPGRCAGRVELYMEGTWSPVCEDAWDILDASVVCRQLGCGAALDAPVSAPFGPGVAPPWPGAGGCAGTEASLWDC</sequence>
<keyword evidence="2" id="KW-0812">Transmembrane</keyword>
<feature type="domain" description="SRCR" evidence="10">
    <location>
        <begin position="108"/>
        <end position="209"/>
    </location>
</feature>
<keyword evidence="7 9" id="KW-1015">Disulfide bond</keyword>
<dbReference type="GO" id="GO:0016020">
    <property type="term" value="C:membrane"/>
    <property type="evidence" value="ECO:0007669"/>
    <property type="project" value="UniProtKB-SubCell"/>
</dbReference>
<organism evidence="11 12">
    <name type="scientific">Amazona guildingii</name>
    <dbReference type="NCBI Taxonomy" id="175529"/>
    <lineage>
        <taxon>Eukaryota</taxon>
        <taxon>Metazoa</taxon>
        <taxon>Chordata</taxon>
        <taxon>Craniata</taxon>
        <taxon>Vertebrata</taxon>
        <taxon>Euteleostomi</taxon>
        <taxon>Archelosauria</taxon>
        <taxon>Archosauria</taxon>
        <taxon>Dinosauria</taxon>
        <taxon>Saurischia</taxon>
        <taxon>Theropoda</taxon>
        <taxon>Coelurosauria</taxon>
        <taxon>Aves</taxon>
        <taxon>Neognathae</taxon>
        <taxon>Neoaves</taxon>
        <taxon>Telluraves</taxon>
        <taxon>Australaves</taxon>
        <taxon>Psittaciformes</taxon>
        <taxon>Psittacidae</taxon>
        <taxon>Amazona</taxon>
    </lineage>
</organism>
<keyword evidence="3" id="KW-0732">Signal</keyword>
<feature type="disulfide bond" evidence="9">
    <location>
        <begin position="72"/>
        <end position="82"/>
    </location>
</feature>
<evidence type="ECO:0000256" key="5">
    <source>
        <dbReference type="ARBA" id="ARBA00022989"/>
    </source>
</evidence>
<feature type="domain" description="SRCR" evidence="10">
    <location>
        <begin position="315"/>
        <end position="415"/>
    </location>
</feature>
<keyword evidence="6" id="KW-0472">Membrane</keyword>
<feature type="domain" description="SRCR" evidence="10">
    <location>
        <begin position="450"/>
        <end position="529"/>
    </location>
</feature>
<dbReference type="AlphaFoldDB" id="A0A7L0LVU6"/>
<comment type="caution">
    <text evidence="9">Lacks conserved residue(s) required for the propagation of feature annotation.</text>
</comment>
<dbReference type="Proteomes" id="UP000531168">
    <property type="component" value="Unassembled WGS sequence"/>
</dbReference>
<keyword evidence="8" id="KW-0325">Glycoprotein</keyword>
<protein>
    <submittedName>
        <fullName evidence="11">C163A protein</fullName>
    </submittedName>
</protein>
<dbReference type="InterPro" id="IPR001190">
    <property type="entry name" value="SRCR"/>
</dbReference>
<evidence type="ECO:0000256" key="2">
    <source>
        <dbReference type="ARBA" id="ARBA00022692"/>
    </source>
</evidence>
<feature type="domain" description="SRCR" evidence="10">
    <location>
        <begin position="1"/>
        <end position="103"/>
    </location>
</feature>
<gene>
    <name evidence="11" type="primary">Cd163_0</name>
    <name evidence="11" type="ORF">AMAGUI_R12353</name>
</gene>
<evidence type="ECO:0000256" key="1">
    <source>
        <dbReference type="ARBA" id="ARBA00004167"/>
    </source>
</evidence>
<feature type="disulfide bond" evidence="9">
    <location>
        <begin position="384"/>
        <end position="394"/>
    </location>
</feature>
<dbReference type="PANTHER" id="PTHR19331">
    <property type="entry name" value="SCAVENGER RECEPTOR DOMAIN-CONTAINING"/>
    <property type="match status" value="1"/>
</dbReference>
<feature type="disulfide bond" evidence="9">
    <location>
        <begin position="353"/>
        <end position="414"/>
    </location>
</feature>
<evidence type="ECO:0000259" key="10">
    <source>
        <dbReference type="PROSITE" id="PS50287"/>
    </source>
</evidence>
<feature type="disulfide bond" evidence="9">
    <location>
        <begin position="340"/>
        <end position="404"/>
    </location>
</feature>
<feature type="domain" description="SRCR" evidence="10">
    <location>
        <begin position="212"/>
        <end position="310"/>
    </location>
</feature>